<dbReference type="RefSeq" id="XP_020132375.1">
    <property type="nucleotide sequence ID" value="XM_020270983.1"/>
</dbReference>
<protein>
    <submittedName>
        <fullName evidence="1">Uncharacterized protein</fullName>
    </submittedName>
</protein>
<comment type="caution">
    <text evidence="1">The sequence shown here is derived from an EMBL/GenBank/DDBJ whole genome shotgun (WGS) entry which is preliminary data.</text>
</comment>
<dbReference type="Proteomes" id="UP000183809">
    <property type="component" value="Unassembled WGS sequence"/>
</dbReference>
<dbReference type="OrthoDB" id="3937572at2759"/>
<gene>
    <name evidence="1" type="ORF">BKCO1_1300096</name>
</gene>
<name>A0A1J9RU65_9PEZI</name>
<organism evidence="1 2">
    <name type="scientific">Diplodia corticola</name>
    <dbReference type="NCBI Taxonomy" id="236234"/>
    <lineage>
        <taxon>Eukaryota</taxon>
        <taxon>Fungi</taxon>
        <taxon>Dikarya</taxon>
        <taxon>Ascomycota</taxon>
        <taxon>Pezizomycotina</taxon>
        <taxon>Dothideomycetes</taxon>
        <taxon>Dothideomycetes incertae sedis</taxon>
        <taxon>Botryosphaeriales</taxon>
        <taxon>Botryosphaeriaceae</taxon>
        <taxon>Diplodia</taxon>
    </lineage>
</organism>
<sequence>MISPKLVIEVLSMEIQQAQDDDTTLILEGNVLHVQGFVDLEWSIPGRRGGLKRKRPPRTARFKVTTLYEPPFDITVGRQLASECGLIGLPRQEQ</sequence>
<reference evidence="1 2" key="1">
    <citation type="submission" date="2016-10" db="EMBL/GenBank/DDBJ databases">
        <title>Proteomics and genomics reveal pathogen-plant mechanisms compatible with a hemibiotrophic lifestyle of Diplodia corticola.</title>
        <authorList>
            <person name="Fernandes I."/>
            <person name="De Jonge R."/>
            <person name="Van De Peer Y."/>
            <person name="Devreese B."/>
            <person name="Alves A."/>
            <person name="Esteves A.C."/>
        </authorList>
    </citation>
    <scope>NUCLEOTIDE SEQUENCE [LARGE SCALE GENOMIC DNA]</scope>
    <source>
        <strain evidence="1 2">CBS 112549</strain>
    </source>
</reference>
<evidence type="ECO:0000313" key="2">
    <source>
        <dbReference type="Proteomes" id="UP000183809"/>
    </source>
</evidence>
<dbReference type="EMBL" id="MNUE01000013">
    <property type="protein sequence ID" value="OJD36115.1"/>
    <property type="molecule type" value="Genomic_DNA"/>
</dbReference>
<keyword evidence="2" id="KW-1185">Reference proteome</keyword>
<dbReference type="GeneID" id="31011242"/>
<accession>A0A1J9RU65</accession>
<evidence type="ECO:0000313" key="1">
    <source>
        <dbReference type="EMBL" id="OJD36115.1"/>
    </source>
</evidence>
<proteinExistence type="predicted"/>
<dbReference type="AlphaFoldDB" id="A0A1J9RU65"/>